<evidence type="ECO:0008006" key="4">
    <source>
        <dbReference type="Google" id="ProtNLM"/>
    </source>
</evidence>
<organism evidence="2 3">
    <name type="scientific">Algoriphagus hitonicola</name>
    <dbReference type="NCBI Taxonomy" id="435880"/>
    <lineage>
        <taxon>Bacteria</taxon>
        <taxon>Pseudomonadati</taxon>
        <taxon>Bacteroidota</taxon>
        <taxon>Cytophagia</taxon>
        <taxon>Cytophagales</taxon>
        <taxon>Cyclobacteriaceae</taxon>
        <taxon>Algoriphagus</taxon>
    </lineage>
</organism>
<proteinExistence type="predicted"/>
<evidence type="ECO:0000313" key="2">
    <source>
        <dbReference type="EMBL" id="SFG78708.1"/>
    </source>
</evidence>
<keyword evidence="3" id="KW-1185">Reference proteome</keyword>
<dbReference type="EMBL" id="FOPC01000008">
    <property type="protein sequence ID" value="SFG78708.1"/>
    <property type="molecule type" value="Genomic_DNA"/>
</dbReference>
<sequence length="395" mass="45078">MKLLLIISALLLIFSCSNSRIEEGENNDDTKTISLIAEDSTVVKDVLASTFIFQDGDREHLVFRDAPASTIYVVDRENGDLVNKWTKTGDVPGAFSMAARNLDISDSGEIVILDIDQGLRVFAKDGELLSRANPVASQWSFGGAFNLFRVNELVKIESQSFILYSLDKLEAEREYTAEYLQNRKNLVLTNLQTGEHRLILPFPEGSKFLSGKVFPFEDFRPRFVVNEKANKLYVVFQNEPVLYTYAWNDGEPKLESSKRIELPGFEENEGWEVGQIQMAQITDQTTEPFPARIQALEAVENGFLLSYSTRPTDKDNYTRYKNKEATADGFKQIIAETRPKTVYLDLEANVFPVDFPSMHYESFQIIEGKVHWMRKPDPGEEAEEFTVYWGKLRIE</sequence>
<dbReference type="STRING" id="435880.SAMN04487988_10846"/>
<name>A0A1I2UNS9_9BACT</name>
<feature type="signal peptide" evidence="1">
    <location>
        <begin position="1"/>
        <end position="19"/>
    </location>
</feature>
<keyword evidence="1" id="KW-0732">Signal</keyword>
<protein>
    <recommendedName>
        <fullName evidence="4">6-bladed beta-propeller protein</fullName>
    </recommendedName>
</protein>
<dbReference type="Proteomes" id="UP000199642">
    <property type="component" value="Unassembled WGS sequence"/>
</dbReference>
<evidence type="ECO:0000256" key="1">
    <source>
        <dbReference type="SAM" id="SignalP"/>
    </source>
</evidence>
<dbReference type="AlphaFoldDB" id="A0A1I2UNS9"/>
<accession>A0A1I2UNS9</accession>
<dbReference type="OrthoDB" id="817030at2"/>
<dbReference type="PROSITE" id="PS51257">
    <property type="entry name" value="PROKAR_LIPOPROTEIN"/>
    <property type="match status" value="1"/>
</dbReference>
<gene>
    <name evidence="2" type="ORF">SAMN04487988_10846</name>
</gene>
<evidence type="ECO:0000313" key="3">
    <source>
        <dbReference type="Proteomes" id="UP000199642"/>
    </source>
</evidence>
<reference evidence="3" key="1">
    <citation type="submission" date="2016-10" db="EMBL/GenBank/DDBJ databases">
        <authorList>
            <person name="Varghese N."/>
            <person name="Submissions S."/>
        </authorList>
    </citation>
    <scope>NUCLEOTIDE SEQUENCE [LARGE SCALE GENOMIC DNA]</scope>
    <source>
        <strain evidence="3">DSM 19315</strain>
    </source>
</reference>
<dbReference type="RefSeq" id="WP_092791892.1">
    <property type="nucleotide sequence ID" value="NZ_FOPC01000008.1"/>
</dbReference>
<feature type="chain" id="PRO_5011727489" description="6-bladed beta-propeller protein" evidence="1">
    <location>
        <begin position="20"/>
        <end position="395"/>
    </location>
</feature>